<evidence type="ECO:0000313" key="8">
    <source>
        <dbReference type="EMBL" id="PWB76186.1"/>
    </source>
</evidence>
<evidence type="ECO:0000256" key="5">
    <source>
        <dbReference type="SAM" id="SignalP"/>
    </source>
</evidence>
<evidence type="ECO:0000259" key="7">
    <source>
        <dbReference type="Pfam" id="PF02897"/>
    </source>
</evidence>
<evidence type="ECO:0000256" key="3">
    <source>
        <dbReference type="ARBA" id="ARBA00022801"/>
    </source>
</evidence>
<dbReference type="Gene3D" id="2.130.10.120">
    <property type="entry name" value="Prolyl oligopeptidase, N-terminal domain"/>
    <property type="match status" value="1"/>
</dbReference>
<reference evidence="8 9" key="1">
    <citation type="journal article" date="2018" name="ISME J.">
        <title>A methanotrophic archaeon couples anaerobic oxidation of methane to Fe(III) reduction.</title>
        <authorList>
            <person name="Cai C."/>
            <person name="Leu A.O."/>
            <person name="Xie G.J."/>
            <person name="Guo J."/>
            <person name="Feng Y."/>
            <person name="Zhao J.X."/>
            <person name="Tyson G.W."/>
            <person name="Yuan Z."/>
            <person name="Hu S."/>
        </authorList>
    </citation>
    <scope>NUCLEOTIDE SEQUENCE [LARGE SCALE GENOMIC DNA]</scope>
    <source>
        <strain evidence="8">FeB_12</strain>
    </source>
</reference>
<dbReference type="SUPFAM" id="SSF50993">
    <property type="entry name" value="Peptidase/esterase 'gauge' domain"/>
    <property type="match status" value="1"/>
</dbReference>
<organism evidence="8 9">
    <name type="scientific">candidate division GN15 bacterium</name>
    <dbReference type="NCBI Taxonomy" id="2072418"/>
    <lineage>
        <taxon>Bacteria</taxon>
        <taxon>candidate division GN15</taxon>
    </lineage>
</organism>
<dbReference type="PANTHER" id="PTHR11757">
    <property type="entry name" value="PROTEASE FAMILY S9A OLIGOPEPTIDASE"/>
    <property type="match status" value="1"/>
</dbReference>
<feature type="chain" id="PRO_5032638635" evidence="5">
    <location>
        <begin position="22"/>
        <end position="701"/>
    </location>
</feature>
<evidence type="ECO:0000259" key="6">
    <source>
        <dbReference type="Pfam" id="PF00326"/>
    </source>
</evidence>
<feature type="domain" description="Peptidase S9A N-terminal" evidence="7">
    <location>
        <begin position="26"/>
        <end position="424"/>
    </location>
</feature>
<dbReference type="PRINTS" id="PR00862">
    <property type="entry name" value="PROLIGOPTASE"/>
</dbReference>
<comment type="similarity">
    <text evidence="1">Belongs to the peptidase S9A family.</text>
</comment>
<feature type="signal peptide" evidence="5">
    <location>
        <begin position="1"/>
        <end position="21"/>
    </location>
</feature>
<dbReference type="Gene3D" id="3.40.50.1820">
    <property type="entry name" value="alpha/beta hydrolase"/>
    <property type="match status" value="1"/>
</dbReference>
<comment type="caution">
    <text evidence="8">The sequence shown here is derived from an EMBL/GenBank/DDBJ whole genome shotgun (WGS) entry which is preliminary data.</text>
</comment>
<dbReference type="EC" id="3.4.21.83" evidence="8"/>
<keyword evidence="5" id="KW-0732">Signal</keyword>
<keyword evidence="3 8" id="KW-0378">Hydrolase</keyword>
<dbReference type="SUPFAM" id="SSF53474">
    <property type="entry name" value="alpha/beta-Hydrolases"/>
    <property type="match status" value="1"/>
</dbReference>
<evidence type="ECO:0000256" key="1">
    <source>
        <dbReference type="ARBA" id="ARBA00005228"/>
    </source>
</evidence>
<proteinExistence type="inferred from homology"/>
<keyword evidence="4" id="KW-0720">Serine protease</keyword>
<dbReference type="FunFam" id="3.40.50.1820:FF:000005">
    <property type="entry name" value="Prolyl endopeptidase"/>
    <property type="match status" value="1"/>
</dbReference>
<dbReference type="GO" id="GO:0006508">
    <property type="term" value="P:proteolysis"/>
    <property type="evidence" value="ECO:0007669"/>
    <property type="project" value="UniProtKB-KW"/>
</dbReference>
<accession>A0A855XBT8</accession>
<feature type="domain" description="Peptidase S9 prolyl oligopeptidase catalytic" evidence="6">
    <location>
        <begin position="484"/>
        <end position="698"/>
    </location>
</feature>
<evidence type="ECO:0000256" key="2">
    <source>
        <dbReference type="ARBA" id="ARBA00022670"/>
    </source>
</evidence>
<dbReference type="InterPro" id="IPR002470">
    <property type="entry name" value="Peptidase_S9A"/>
</dbReference>
<sequence>MKSFAAFLLPVLLLAAIALQAAELKPPVAKIIPKVDTMFGDIRVDDYYWLRDRENPEVMAYIDAENAYTDSMMKPAEGLQKKLYDEMLGRIKETDLSLPIHEDSFYYYSRTEQGKAYPIFCRKKLRLDAPEQVLLDINALAEGHDYFAVAALSVSPNHRWLLYAYDTAGSERYVIRIKDLTTGQLEPDMIPNTHYSTAWGNDNKTIFYTTANEAWRAYKLWRHTMGTDPSTDVMVYHEPDSMYSVSIDRTRSKKYLMLSLTSEMTSEVRYLDADNPTGQFTIIEPRTKGIEYSVQHRGDKFYIYTNDGVKNFKLATAPVADPGRANWQTMLSGSDSVYLTGFDLFADWLVVYERKGGLQQINVTDLNGNQNHNISFDEPVYSIGSDNNPEFVTDSLRFTYTSLVTPQSIYDYNFKTRQRTLKKQTEVLGGYDPKQYEQERIFAKAPDGAMVPIDMVYRKGLVKDGRNPLWLYAYGAYGISTDPEFRSTRLSLLNRGFIYAIAQVRGGSEMGRQWYEEGKLLNKKNTFTDYIACAEKLIADKYTSSDKLVANGGSAGGLLMGAITNMRPDLFKIVDAEVPFVDLIATETDPSLPLTVEEFEEWGNPFKEEYYKYMRSYSPMDNVEKKAYPIMLIQGGLNDTRVSYWEPTKWAAKLRANNTDNNLLLLKIETAGHGGASGRYGRLKEIALEYAFVLYQFGIKD</sequence>
<evidence type="ECO:0000313" key="9">
    <source>
        <dbReference type="Proteomes" id="UP000250918"/>
    </source>
</evidence>
<dbReference type="EMBL" id="PQAP01000004">
    <property type="protein sequence ID" value="PWB76186.1"/>
    <property type="molecule type" value="Genomic_DNA"/>
</dbReference>
<dbReference type="GO" id="GO:0004252">
    <property type="term" value="F:serine-type endopeptidase activity"/>
    <property type="evidence" value="ECO:0007669"/>
    <property type="project" value="UniProtKB-EC"/>
</dbReference>
<gene>
    <name evidence="8" type="ORF">C3F09_01085</name>
</gene>
<dbReference type="InterPro" id="IPR051543">
    <property type="entry name" value="Serine_Peptidase_S9A"/>
</dbReference>
<keyword evidence="2" id="KW-0645">Protease</keyword>
<dbReference type="PANTHER" id="PTHR11757:SF19">
    <property type="entry name" value="PROLYL ENDOPEPTIDASE-LIKE"/>
    <property type="match status" value="1"/>
</dbReference>
<dbReference type="InterPro" id="IPR001375">
    <property type="entry name" value="Peptidase_S9_cat"/>
</dbReference>
<dbReference type="InterPro" id="IPR029058">
    <property type="entry name" value="AB_hydrolase_fold"/>
</dbReference>
<dbReference type="AlphaFoldDB" id="A0A855XBT8"/>
<name>A0A855XBT8_9BACT</name>
<dbReference type="Pfam" id="PF00326">
    <property type="entry name" value="Peptidase_S9"/>
    <property type="match status" value="1"/>
</dbReference>
<evidence type="ECO:0000256" key="4">
    <source>
        <dbReference type="ARBA" id="ARBA00022825"/>
    </source>
</evidence>
<protein>
    <submittedName>
        <fullName evidence="8">Oligopeptidase B</fullName>
        <ecNumber evidence="8">3.4.21.83</ecNumber>
    </submittedName>
</protein>
<dbReference type="Pfam" id="PF02897">
    <property type="entry name" value="Peptidase_S9_N"/>
    <property type="match status" value="1"/>
</dbReference>
<dbReference type="InterPro" id="IPR023302">
    <property type="entry name" value="Pept_S9A_N"/>
</dbReference>
<dbReference type="Proteomes" id="UP000250918">
    <property type="component" value="Unassembled WGS sequence"/>
</dbReference>